<evidence type="ECO:0000313" key="2">
    <source>
        <dbReference type="Proteomes" id="UP000276133"/>
    </source>
</evidence>
<protein>
    <submittedName>
        <fullName evidence="1">Uncharacterized protein</fullName>
    </submittedName>
</protein>
<reference evidence="1 2" key="1">
    <citation type="journal article" date="2018" name="Sci. Rep.">
        <title>Genomic signatures of local adaptation to the degree of environmental predictability in rotifers.</title>
        <authorList>
            <person name="Franch-Gras L."/>
            <person name="Hahn C."/>
            <person name="Garcia-Roger E.M."/>
            <person name="Carmona M.J."/>
            <person name="Serra M."/>
            <person name="Gomez A."/>
        </authorList>
    </citation>
    <scope>NUCLEOTIDE SEQUENCE [LARGE SCALE GENOMIC DNA]</scope>
    <source>
        <strain evidence="1">HYR1</strain>
    </source>
</reference>
<gene>
    <name evidence="1" type="ORF">BpHYR1_021994</name>
</gene>
<sequence>MLTAKKVQFIVSGEKIAKKKNLIKIKFLPQKMDFFGRLILPVLRFKNQHVDGTKDVSVITIYRTCFDPSEFELWDFLHFVFVFCTKIHNAFFG</sequence>
<name>A0A3M7RF79_BRAPC</name>
<organism evidence="1 2">
    <name type="scientific">Brachionus plicatilis</name>
    <name type="common">Marine rotifer</name>
    <name type="synonym">Brachionus muelleri</name>
    <dbReference type="NCBI Taxonomy" id="10195"/>
    <lineage>
        <taxon>Eukaryota</taxon>
        <taxon>Metazoa</taxon>
        <taxon>Spiralia</taxon>
        <taxon>Gnathifera</taxon>
        <taxon>Rotifera</taxon>
        <taxon>Eurotatoria</taxon>
        <taxon>Monogononta</taxon>
        <taxon>Pseudotrocha</taxon>
        <taxon>Ploima</taxon>
        <taxon>Brachionidae</taxon>
        <taxon>Brachionus</taxon>
    </lineage>
</organism>
<evidence type="ECO:0000313" key="1">
    <source>
        <dbReference type="EMBL" id="RNA22099.1"/>
    </source>
</evidence>
<dbReference type="Proteomes" id="UP000276133">
    <property type="component" value="Unassembled WGS sequence"/>
</dbReference>
<keyword evidence="2" id="KW-1185">Reference proteome</keyword>
<dbReference type="AlphaFoldDB" id="A0A3M7RF79"/>
<accession>A0A3M7RF79</accession>
<dbReference type="EMBL" id="REGN01003538">
    <property type="protein sequence ID" value="RNA22099.1"/>
    <property type="molecule type" value="Genomic_DNA"/>
</dbReference>
<proteinExistence type="predicted"/>
<comment type="caution">
    <text evidence="1">The sequence shown here is derived from an EMBL/GenBank/DDBJ whole genome shotgun (WGS) entry which is preliminary data.</text>
</comment>